<evidence type="ECO:0000313" key="1">
    <source>
        <dbReference type="EMBL" id="OAD22920.1"/>
    </source>
</evidence>
<keyword evidence="2" id="KW-1185">Reference proteome</keyword>
<reference evidence="1 2" key="1">
    <citation type="submission" date="2016-05" db="EMBL/GenBank/DDBJ databases">
        <title>Single-cell genome of chain-forming Candidatus Thiomargarita nelsonii and comparison to other large sulfur-oxidizing bacteria.</title>
        <authorList>
            <person name="Winkel M."/>
            <person name="Salman V."/>
            <person name="Woyke T."/>
            <person name="Schulz-Vogt H."/>
            <person name="Richter M."/>
            <person name="Flood B."/>
            <person name="Bailey J."/>
            <person name="Amann R."/>
            <person name="Mussmann M."/>
        </authorList>
    </citation>
    <scope>NUCLEOTIDE SEQUENCE [LARGE SCALE GENOMIC DNA]</scope>
    <source>
        <strain evidence="1 2">THI036</strain>
    </source>
</reference>
<gene>
    <name evidence="1" type="ORF">THIOM_001258</name>
</gene>
<dbReference type="AlphaFoldDB" id="A0A176S4I5"/>
<dbReference type="EMBL" id="LUTY01000662">
    <property type="protein sequence ID" value="OAD22920.1"/>
    <property type="molecule type" value="Genomic_DNA"/>
</dbReference>
<dbReference type="Proteomes" id="UP000076962">
    <property type="component" value="Unassembled WGS sequence"/>
</dbReference>
<protein>
    <submittedName>
        <fullName evidence="1">Uncharacterized protein</fullName>
    </submittedName>
</protein>
<sequence>MIIQSYRVLNNGSTLMKKSFSKLGRSSEIIIAWKNKWAKVAWVSSGKPSI</sequence>
<accession>A0A176S4I5</accession>
<organism evidence="1 2">
    <name type="scientific">Candidatus Thiomargarita nelsonii</name>
    <dbReference type="NCBI Taxonomy" id="1003181"/>
    <lineage>
        <taxon>Bacteria</taxon>
        <taxon>Pseudomonadati</taxon>
        <taxon>Pseudomonadota</taxon>
        <taxon>Gammaproteobacteria</taxon>
        <taxon>Thiotrichales</taxon>
        <taxon>Thiotrichaceae</taxon>
        <taxon>Thiomargarita</taxon>
    </lineage>
</organism>
<name>A0A176S4I5_9GAMM</name>
<proteinExistence type="predicted"/>
<evidence type="ECO:0000313" key="2">
    <source>
        <dbReference type="Proteomes" id="UP000076962"/>
    </source>
</evidence>
<comment type="caution">
    <text evidence="1">The sequence shown here is derived from an EMBL/GenBank/DDBJ whole genome shotgun (WGS) entry which is preliminary data.</text>
</comment>